<keyword evidence="2" id="KW-0472">Membrane</keyword>
<feature type="transmembrane region" description="Helical" evidence="2">
    <location>
        <begin position="258"/>
        <end position="276"/>
    </location>
</feature>
<protein>
    <recommendedName>
        <fullName evidence="5">Primosomal protein N' (Replication factor Y)-superfamily II helicase</fullName>
    </recommendedName>
</protein>
<name>A0A2S9YWL6_9BACT</name>
<dbReference type="OrthoDB" id="3182597at2"/>
<reference evidence="3 4" key="1">
    <citation type="submission" date="2018-03" db="EMBL/GenBank/DDBJ databases">
        <title>Draft Genome Sequences of the Obligatory Marine Myxobacteria Enhygromyxa salina SWB007.</title>
        <authorList>
            <person name="Poehlein A."/>
            <person name="Moghaddam J.A."/>
            <person name="Harms H."/>
            <person name="Alanjari M."/>
            <person name="Koenig G.M."/>
            <person name="Daniel R."/>
            <person name="Schaeberle T.F."/>
        </authorList>
    </citation>
    <scope>NUCLEOTIDE SEQUENCE [LARGE SCALE GENOMIC DNA]</scope>
    <source>
        <strain evidence="3 4">SWB007</strain>
    </source>
</reference>
<evidence type="ECO:0000256" key="1">
    <source>
        <dbReference type="SAM" id="MobiDB-lite"/>
    </source>
</evidence>
<dbReference type="AlphaFoldDB" id="A0A2S9YWL6"/>
<gene>
    <name evidence="3" type="ORF">ENSA7_07980</name>
</gene>
<accession>A0A2S9YWL6</accession>
<proteinExistence type="predicted"/>
<comment type="caution">
    <text evidence="3">The sequence shown here is derived from an EMBL/GenBank/DDBJ whole genome shotgun (WGS) entry which is preliminary data.</text>
</comment>
<evidence type="ECO:0000313" key="3">
    <source>
        <dbReference type="EMBL" id="PRQ09474.1"/>
    </source>
</evidence>
<evidence type="ECO:0000256" key="2">
    <source>
        <dbReference type="SAM" id="Phobius"/>
    </source>
</evidence>
<evidence type="ECO:0008006" key="5">
    <source>
        <dbReference type="Google" id="ProtNLM"/>
    </source>
</evidence>
<dbReference type="RefSeq" id="WP_106087872.1">
    <property type="nucleotide sequence ID" value="NZ_PVNL01000020.1"/>
</dbReference>
<sequence length="278" mass="30459">MSDLLRCLACGGAVVWDAEQSGAACLFCATIALEVHATSEPLPVPDAYLPTTVVPATAEARFRAWAASSWLRPRALRSTEITVQPVMLPVWRFHSRLETHFAGLRRASTRSGKSPIAGVDEVALSVMIPASAGLSQRELSALRPFDEREAAPWEQAPDPDDSPTGTAHTIWEPPALSKQGARVQAHRELASEHRRRIMQSRSLISAKVSALVDDRDVRLLLVPIYIGVFRFRDRPWRFLINGQTGEVVGDAPVDWRKLVALILGLALAAALVILLARQ</sequence>
<dbReference type="Proteomes" id="UP000238823">
    <property type="component" value="Unassembled WGS sequence"/>
</dbReference>
<keyword evidence="2" id="KW-1133">Transmembrane helix</keyword>
<dbReference type="EMBL" id="PVNL01000020">
    <property type="protein sequence ID" value="PRQ09474.1"/>
    <property type="molecule type" value="Genomic_DNA"/>
</dbReference>
<organism evidence="3 4">
    <name type="scientific">Enhygromyxa salina</name>
    <dbReference type="NCBI Taxonomy" id="215803"/>
    <lineage>
        <taxon>Bacteria</taxon>
        <taxon>Pseudomonadati</taxon>
        <taxon>Myxococcota</taxon>
        <taxon>Polyangia</taxon>
        <taxon>Nannocystales</taxon>
        <taxon>Nannocystaceae</taxon>
        <taxon>Enhygromyxa</taxon>
    </lineage>
</organism>
<keyword evidence="2" id="KW-0812">Transmembrane</keyword>
<feature type="region of interest" description="Disordered" evidence="1">
    <location>
        <begin position="150"/>
        <end position="173"/>
    </location>
</feature>
<evidence type="ECO:0000313" key="4">
    <source>
        <dbReference type="Proteomes" id="UP000238823"/>
    </source>
</evidence>